<dbReference type="AlphaFoldDB" id="A0A1X7VFL5"/>
<reference evidence="1" key="1">
    <citation type="submission" date="2017-05" db="UniProtKB">
        <authorList>
            <consortium name="EnsemblMetazoa"/>
        </authorList>
    </citation>
    <scope>IDENTIFICATION</scope>
</reference>
<sequence>MHEVPGLNPTLGQSFILIFLRSKCHFRKWKPGLLFKEIQYVVHVHVYV</sequence>
<accession>A0A1X7VFL5</accession>
<dbReference type="EnsemblMetazoa" id="Aqu2.1.38539_001">
    <property type="protein sequence ID" value="Aqu2.1.38539_001"/>
    <property type="gene ID" value="Aqu2.1.38539"/>
</dbReference>
<evidence type="ECO:0000313" key="1">
    <source>
        <dbReference type="EnsemblMetazoa" id="Aqu2.1.38539_001"/>
    </source>
</evidence>
<dbReference type="InParanoid" id="A0A1X7VFL5"/>
<proteinExistence type="predicted"/>
<name>A0A1X7VFL5_AMPQE</name>
<protein>
    <submittedName>
        <fullName evidence="1">Uncharacterized protein</fullName>
    </submittedName>
</protein>
<organism evidence="1">
    <name type="scientific">Amphimedon queenslandica</name>
    <name type="common">Sponge</name>
    <dbReference type="NCBI Taxonomy" id="400682"/>
    <lineage>
        <taxon>Eukaryota</taxon>
        <taxon>Metazoa</taxon>
        <taxon>Porifera</taxon>
        <taxon>Demospongiae</taxon>
        <taxon>Heteroscleromorpha</taxon>
        <taxon>Haplosclerida</taxon>
        <taxon>Niphatidae</taxon>
        <taxon>Amphimedon</taxon>
    </lineage>
</organism>